<keyword evidence="2" id="KW-0472">Membrane</keyword>
<accession>K6VNV7</accession>
<gene>
    <name evidence="3" type="ORF">AUCHE_04_00760</name>
</gene>
<feature type="region of interest" description="Disordered" evidence="1">
    <location>
        <begin position="1"/>
        <end position="25"/>
    </location>
</feature>
<keyword evidence="2" id="KW-0812">Transmembrane</keyword>
<keyword evidence="2" id="KW-1133">Transmembrane helix</keyword>
<evidence type="ECO:0000256" key="1">
    <source>
        <dbReference type="SAM" id="MobiDB-lite"/>
    </source>
</evidence>
<dbReference type="OrthoDB" id="9937788at2"/>
<sequence>MSDPTRRHDYFDSDADGVADTPDPEQAQDEYRYAPIVLIGAAVMLVLAIGTSTWTLHNATRGTSSSAVAAKAGHTSSASPAGAGQTSKPGGNTDGRSPGAKPEEKSATAPAGEPKPAEKGQDDKAADKDVEKPGEDKAGQETAKGAEPGADRTPAGVAAPSTPKPTSKETGAPAETPAPGEEGTLSVLSKLSTSDAAGVPAQGRPMAYLQIRWVGAQDNFVTPPSGSKTWTAADILAAHKAHQATFPSAKLMSWTEKGGRQVWSTVVTNPEWKTRQDAVKWCQDTYSSYGPYEKSTALRSRCYVP</sequence>
<dbReference type="Proteomes" id="UP000008495">
    <property type="component" value="Unassembled WGS sequence"/>
</dbReference>
<evidence type="ECO:0000313" key="4">
    <source>
        <dbReference type="Proteomes" id="UP000008495"/>
    </source>
</evidence>
<protein>
    <submittedName>
        <fullName evidence="3">Uncharacterized protein</fullName>
    </submittedName>
</protein>
<organism evidence="3 4">
    <name type="scientific">Austwickia chelonae NBRC 105200</name>
    <dbReference type="NCBI Taxonomy" id="1184607"/>
    <lineage>
        <taxon>Bacteria</taxon>
        <taxon>Bacillati</taxon>
        <taxon>Actinomycetota</taxon>
        <taxon>Actinomycetes</taxon>
        <taxon>Micrococcales</taxon>
        <taxon>Dermatophilaceae</taxon>
        <taxon>Austwickia</taxon>
    </lineage>
</organism>
<feature type="compositionally biased region" description="Acidic residues" evidence="1">
    <location>
        <begin position="12"/>
        <end position="25"/>
    </location>
</feature>
<reference evidence="3 4" key="1">
    <citation type="submission" date="2012-08" db="EMBL/GenBank/DDBJ databases">
        <title>Whole genome shotgun sequence of Austwickia chelonae NBRC 105200.</title>
        <authorList>
            <person name="Yoshida I."/>
            <person name="Hosoyama A."/>
            <person name="Tsuchikane K."/>
            <person name="Katsumata H."/>
            <person name="Ando Y."/>
            <person name="Ohji S."/>
            <person name="Hamada M."/>
            <person name="Tamura T."/>
            <person name="Yamazoe A."/>
            <person name="Yamazaki S."/>
            <person name="Fujita N."/>
        </authorList>
    </citation>
    <scope>NUCLEOTIDE SEQUENCE [LARGE SCALE GENOMIC DNA]</scope>
    <source>
        <strain evidence="3 4">NBRC 105200</strain>
    </source>
</reference>
<name>K6VNV7_9MICO</name>
<feature type="compositionally biased region" description="Polar residues" evidence="1">
    <location>
        <begin position="74"/>
        <end position="90"/>
    </location>
</feature>
<dbReference type="AlphaFoldDB" id="K6VNV7"/>
<evidence type="ECO:0000313" key="3">
    <source>
        <dbReference type="EMBL" id="GAB77035.1"/>
    </source>
</evidence>
<proteinExistence type="predicted"/>
<feature type="transmembrane region" description="Helical" evidence="2">
    <location>
        <begin position="33"/>
        <end position="56"/>
    </location>
</feature>
<evidence type="ECO:0000256" key="2">
    <source>
        <dbReference type="SAM" id="Phobius"/>
    </source>
</evidence>
<feature type="region of interest" description="Disordered" evidence="1">
    <location>
        <begin position="67"/>
        <end position="183"/>
    </location>
</feature>
<dbReference type="RefSeq" id="WP_006501787.1">
    <property type="nucleotide sequence ID" value="NZ_BAGZ01000004.1"/>
</dbReference>
<keyword evidence="4" id="KW-1185">Reference proteome</keyword>
<feature type="compositionally biased region" description="Basic and acidic residues" evidence="1">
    <location>
        <begin position="115"/>
        <end position="139"/>
    </location>
</feature>
<feature type="compositionally biased region" description="Basic and acidic residues" evidence="1">
    <location>
        <begin position="1"/>
        <end position="11"/>
    </location>
</feature>
<comment type="caution">
    <text evidence="3">The sequence shown here is derived from an EMBL/GenBank/DDBJ whole genome shotgun (WGS) entry which is preliminary data.</text>
</comment>
<dbReference type="EMBL" id="BAGZ01000004">
    <property type="protein sequence ID" value="GAB77035.1"/>
    <property type="molecule type" value="Genomic_DNA"/>
</dbReference>